<protein>
    <submittedName>
        <fullName evidence="2">Uncharacterized protein</fullName>
    </submittedName>
</protein>
<reference evidence="2 3" key="1">
    <citation type="submission" date="2019-03" db="EMBL/GenBank/DDBJ databases">
        <title>This is whole genome sequence of Paenibacillus sp MS74 strain.</title>
        <authorList>
            <person name="Trinh H.N."/>
        </authorList>
    </citation>
    <scope>NUCLEOTIDE SEQUENCE [LARGE SCALE GENOMIC DNA]</scope>
    <source>
        <strain evidence="2 3">MS74</strain>
    </source>
</reference>
<dbReference type="Proteomes" id="UP000295636">
    <property type="component" value="Unassembled WGS sequence"/>
</dbReference>
<evidence type="ECO:0000256" key="1">
    <source>
        <dbReference type="SAM" id="Phobius"/>
    </source>
</evidence>
<dbReference type="AlphaFoldDB" id="A0A4R5KL38"/>
<keyword evidence="1" id="KW-0472">Membrane</keyword>
<dbReference type="EMBL" id="SMRT01000011">
    <property type="protein sequence ID" value="TDF95160.1"/>
    <property type="molecule type" value="Genomic_DNA"/>
</dbReference>
<evidence type="ECO:0000313" key="2">
    <source>
        <dbReference type="EMBL" id="TDF95160.1"/>
    </source>
</evidence>
<accession>A0A4R5KL38</accession>
<keyword evidence="1" id="KW-1133">Transmembrane helix</keyword>
<dbReference type="RefSeq" id="WP_133232044.1">
    <property type="nucleotide sequence ID" value="NZ_SMRT01000011.1"/>
</dbReference>
<gene>
    <name evidence="2" type="ORF">E1757_21790</name>
</gene>
<feature type="transmembrane region" description="Helical" evidence="1">
    <location>
        <begin position="60"/>
        <end position="83"/>
    </location>
</feature>
<evidence type="ECO:0000313" key="3">
    <source>
        <dbReference type="Proteomes" id="UP000295636"/>
    </source>
</evidence>
<organism evidence="2 3">
    <name type="scientific">Paenibacillus piri</name>
    <dbReference type="NCBI Taxonomy" id="2547395"/>
    <lineage>
        <taxon>Bacteria</taxon>
        <taxon>Bacillati</taxon>
        <taxon>Bacillota</taxon>
        <taxon>Bacilli</taxon>
        <taxon>Bacillales</taxon>
        <taxon>Paenibacillaceae</taxon>
        <taxon>Paenibacillus</taxon>
    </lineage>
</organism>
<sequence length="106" mass="11867">MDRSNMHAAYSPQTVIFDPPGKEFDIILQIANDLYPHGGVWYSMTLGTERDMLNMKQRNLIVDMAVFGGCALVGLYQIAVFLLRRAERSSLYFGICCLLGRNSTAS</sequence>
<dbReference type="OrthoDB" id="9809348at2"/>
<keyword evidence="1" id="KW-0812">Transmembrane</keyword>
<comment type="caution">
    <text evidence="2">The sequence shown here is derived from an EMBL/GenBank/DDBJ whole genome shotgun (WGS) entry which is preliminary data.</text>
</comment>
<keyword evidence="3" id="KW-1185">Reference proteome</keyword>
<proteinExistence type="predicted"/>
<name>A0A4R5KL38_9BACL</name>